<reference evidence="8 9" key="1">
    <citation type="journal article" date="2012" name="PLoS Pathog.">
        <title>Diverse lifestyles and strategies of plant pathogenesis encoded in the genomes of eighteen Dothideomycetes fungi.</title>
        <authorList>
            <person name="Ohm R.A."/>
            <person name="Feau N."/>
            <person name="Henrissat B."/>
            <person name="Schoch C.L."/>
            <person name="Horwitz B.A."/>
            <person name="Barry K.W."/>
            <person name="Condon B.J."/>
            <person name="Copeland A.C."/>
            <person name="Dhillon B."/>
            <person name="Glaser F."/>
            <person name="Hesse C.N."/>
            <person name="Kosti I."/>
            <person name="LaButti K."/>
            <person name="Lindquist E.A."/>
            <person name="Lucas S."/>
            <person name="Salamov A.A."/>
            <person name="Bradshaw R.E."/>
            <person name="Ciuffetti L."/>
            <person name="Hamelin R.C."/>
            <person name="Kema G.H.J."/>
            <person name="Lawrence C."/>
            <person name="Scott J.A."/>
            <person name="Spatafora J.W."/>
            <person name="Turgeon B.G."/>
            <person name="de Wit P.J.G.M."/>
            <person name="Zhong S."/>
            <person name="Goodwin S.B."/>
            <person name="Grigoriev I.V."/>
        </authorList>
    </citation>
    <scope>NUCLEOTIDE SEQUENCE [LARGE SCALE GENOMIC DNA]</scope>
    <source>
        <strain evidence="8 9">SO2202</strain>
    </source>
</reference>
<keyword evidence="4" id="KW-0378">Hydrolase</keyword>
<keyword evidence="2" id="KW-0645">Protease</keyword>
<evidence type="ECO:0000313" key="8">
    <source>
        <dbReference type="EMBL" id="EMF10955.1"/>
    </source>
</evidence>
<dbReference type="GO" id="GO:0006508">
    <property type="term" value="P:proteolysis"/>
    <property type="evidence" value="ECO:0007669"/>
    <property type="project" value="UniProtKB-KW"/>
</dbReference>
<keyword evidence="5" id="KW-0720">Serine protease</keyword>
<sequence>MVLRAMHFTPKILLSAPRRSAGIPNPSGTWVLYTVSTYSFDTHSKTQELRVLEVRTGESYELAKDDDISDLNWVDDDCFCCLQAEKDGRTKLYVASVKSVIRDSNLGTSHYVAGTIDGPAGNLKVKRLDDDNYAVVFSAQANNGGCGTMYNPETEQKPQSTARIYNGLFVRHWDAWIGTQTNCLWYAKLSRKGGGKFSLSAYTNALHKTGLESPVRPFGGTDNFDISSHGIIFVAKDPKLNPALNTKENVYLIHIRDWEGNETPTLQQVVVPGYEGAATSPVFSEDGTKAAFLMMKTRGYEADKNHIFVLRDIKDPTHTMERAFSAAAEGSWNRSPGSIVWTADGQDLLALAEDTGSGKLFLIPGDLKQQQPQVLVNRNYIGNVRPLPDGRIFASGSSLTDNSFFIILIPQSAGLYSQQWYHSNSANGTKLGGLKSEQVSSIWTPASNPKVNKEVHSIVVRPSNFDSSKKYPVAYLIHGGPQGAWTDNWSTRWNPMIFAEQGYIVIAPNPTGSTGYGQAFTDAIRKNWGGDPYQDIVNVFEWASRNMPEADHSRAVALGASYGGYMMNWIQGHDLGRKFKALVCHDGITSFAGLLATEELYFPFYDLGGTPWFDPGFDSTKSSAASASSSSAAEQAHNNFGAASLSAWRKWDPSEHFANWSTPQLVIHSSKDYRLPIAEGLAAFNVLQARGVESKFLTFPDENHWVLKPENSLVWHKVVLNWINSYVGLPLAYEGENGNQESGAGGMIEFLGGVKDDEKNDEVPIAMTG</sequence>
<dbReference type="SUPFAM" id="SSF53474">
    <property type="entry name" value="alpha/beta-Hydrolases"/>
    <property type="match status" value="1"/>
</dbReference>
<dbReference type="eggNOG" id="KOG2100">
    <property type="taxonomic scope" value="Eukaryota"/>
</dbReference>
<dbReference type="FunFam" id="3.40.50.1820:FF:000028">
    <property type="entry name" value="S9 family peptidase"/>
    <property type="match status" value="1"/>
</dbReference>
<feature type="domain" description="Peptidase S9 prolyl oligopeptidase catalytic" evidence="7">
    <location>
        <begin position="489"/>
        <end position="728"/>
    </location>
</feature>
<evidence type="ECO:0000256" key="2">
    <source>
        <dbReference type="ARBA" id="ARBA00022670"/>
    </source>
</evidence>
<dbReference type="SUPFAM" id="SSF82171">
    <property type="entry name" value="DPP6 N-terminal domain-like"/>
    <property type="match status" value="1"/>
</dbReference>
<evidence type="ECO:0000256" key="5">
    <source>
        <dbReference type="ARBA" id="ARBA00022825"/>
    </source>
</evidence>
<comment type="similarity">
    <text evidence="1">Belongs to the peptidase S9C family.</text>
</comment>
<gene>
    <name evidence="8" type="ORF">SEPMUDRAFT_150888</name>
</gene>
<evidence type="ECO:0000256" key="4">
    <source>
        <dbReference type="ARBA" id="ARBA00022801"/>
    </source>
</evidence>
<evidence type="ECO:0000256" key="3">
    <source>
        <dbReference type="ARBA" id="ARBA00022729"/>
    </source>
</evidence>
<dbReference type="HOGENOM" id="CLU_008615_0_1_1"/>
<dbReference type="RefSeq" id="XP_016759076.1">
    <property type="nucleotide sequence ID" value="XM_016906455.1"/>
</dbReference>
<dbReference type="Proteomes" id="UP000016931">
    <property type="component" value="Unassembled WGS sequence"/>
</dbReference>
<evidence type="ECO:0000259" key="7">
    <source>
        <dbReference type="Pfam" id="PF00326"/>
    </source>
</evidence>
<organism evidence="8 9">
    <name type="scientific">Sphaerulina musiva (strain SO2202)</name>
    <name type="common">Poplar stem canker fungus</name>
    <name type="synonym">Septoria musiva</name>
    <dbReference type="NCBI Taxonomy" id="692275"/>
    <lineage>
        <taxon>Eukaryota</taxon>
        <taxon>Fungi</taxon>
        <taxon>Dikarya</taxon>
        <taxon>Ascomycota</taxon>
        <taxon>Pezizomycotina</taxon>
        <taxon>Dothideomycetes</taxon>
        <taxon>Dothideomycetidae</taxon>
        <taxon>Mycosphaerellales</taxon>
        <taxon>Mycosphaerellaceae</taxon>
        <taxon>Sphaerulina</taxon>
    </lineage>
</organism>
<dbReference type="GeneID" id="27903592"/>
<accession>N1QER8</accession>
<evidence type="ECO:0000256" key="6">
    <source>
        <dbReference type="ARBA" id="ARBA00032829"/>
    </source>
</evidence>
<dbReference type="OrthoDB" id="416344at2759"/>
<dbReference type="PANTHER" id="PTHR42776:SF13">
    <property type="entry name" value="DIPEPTIDYL-PEPTIDASE 5"/>
    <property type="match status" value="1"/>
</dbReference>
<protein>
    <recommendedName>
        <fullName evidence="6">Dipeptidyl-peptidase V</fullName>
    </recommendedName>
</protein>
<dbReference type="OMA" id="YKHWDEW"/>
<keyword evidence="3" id="KW-0732">Signal</keyword>
<proteinExistence type="inferred from homology"/>
<dbReference type="EMBL" id="KB456267">
    <property type="protein sequence ID" value="EMF10955.1"/>
    <property type="molecule type" value="Genomic_DNA"/>
</dbReference>
<evidence type="ECO:0000256" key="1">
    <source>
        <dbReference type="ARBA" id="ARBA00010040"/>
    </source>
</evidence>
<dbReference type="PANTHER" id="PTHR42776">
    <property type="entry name" value="SERINE PEPTIDASE S9 FAMILY MEMBER"/>
    <property type="match status" value="1"/>
</dbReference>
<evidence type="ECO:0000313" key="9">
    <source>
        <dbReference type="Proteomes" id="UP000016931"/>
    </source>
</evidence>
<dbReference type="Gene3D" id="3.40.50.1820">
    <property type="entry name" value="alpha/beta hydrolase"/>
    <property type="match status" value="1"/>
</dbReference>
<dbReference type="Pfam" id="PF00326">
    <property type="entry name" value="Peptidase_S9"/>
    <property type="match status" value="1"/>
</dbReference>
<name>N1QER8_SPHMS</name>
<dbReference type="InterPro" id="IPR001375">
    <property type="entry name" value="Peptidase_S9_cat"/>
</dbReference>
<dbReference type="GO" id="GO:0004252">
    <property type="term" value="F:serine-type endopeptidase activity"/>
    <property type="evidence" value="ECO:0007669"/>
    <property type="project" value="TreeGrafter"/>
</dbReference>
<dbReference type="InterPro" id="IPR029058">
    <property type="entry name" value="AB_hydrolase_fold"/>
</dbReference>
<keyword evidence="9" id="KW-1185">Reference proteome</keyword>
<dbReference type="Gene3D" id="2.120.10.30">
    <property type="entry name" value="TolB, C-terminal domain"/>
    <property type="match status" value="1"/>
</dbReference>
<dbReference type="STRING" id="692275.N1QER8"/>
<dbReference type="InterPro" id="IPR011042">
    <property type="entry name" value="6-blade_b-propeller_TolB-like"/>
</dbReference>
<dbReference type="AlphaFoldDB" id="N1QER8"/>